<dbReference type="Proteomes" id="UP000799291">
    <property type="component" value="Unassembled WGS sequence"/>
</dbReference>
<reference evidence="2" key="1">
    <citation type="journal article" date="2020" name="Stud. Mycol.">
        <title>101 Dothideomycetes genomes: a test case for predicting lifestyles and emergence of pathogens.</title>
        <authorList>
            <person name="Haridas S."/>
            <person name="Albert R."/>
            <person name="Binder M."/>
            <person name="Bloem J."/>
            <person name="Labutti K."/>
            <person name="Salamov A."/>
            <person name="Andreopoulos B."/>
            <person name="Baker S."/>
            <person name="Barry K."/>
            <person name="Bills G."/>
            <person name="Bluhm B."/>
            <person name="Cannon C."/>
            <person name="Castanera R."/>
            <person name="Culley D."/>
            <person name="Daum C."/>
            <person name="Ezra D."/>
            <person name="Gonzalez J."/>
            <person name="Henrissat B."/>
            <person name="Kuo A."/>
            <person name="Liang C."/>
            <person name="Lipzen A."/>
            <person name="Lutzoni F."/>
            <person name="Magnuson J."/>
            <person name="Mondo S."/>
            <person name="Nolan M."/>
            <person name="Ohm R."/>
            <person name="Pangilinan J."/>
            <person name="Park H.-J."/>
            <person name="Ramirez L."/>
            <person name="Alfaro M."/>
            <person name="Sun H."/>
            <person name="Tritt A."/>
            <person name="Yoshinaga Y."/>
            <person name="Zwiers L.-H."/>
            <person name="Turgeon B."/>
            <person name="Goodwin S."/>
            <person name="Spatafora J."/>
            <person name="Crous P."/>
            <person name="Grigoriev I."/>
        </authorList>
    </citation>
    <scope>NUCLEOTIDE SEQUENCE</scope>
    <source>
        <strain evidence="2">CBS 122367</strain>
    </source>
</reference>
<gene>
    <name evidence="2" type="ORF">K458DRAFT_384598</name>
</gene>
<accession>A0A6G1JD05</accession>
<evidence type="ECO:0000313" key="3">
    <source>
        <dbReference type="Proteomes" id="UP000799291"/>
    </source>
</evidence>
<evidence type="ECO:0000313" key="2">
    <source>
        <dbReference type="EMBL" id="KAF2688412.1"/>
    </source>
</evidence>
<dbReference type="AlphaFoldDB" id="A0A6G1JD05"/>
<sequence>MASTPPAMLAFCGPRPHPISTPERAPKRKAVPCFQQNAPTSIGQNSVRWPWNFLLSAHRLASRHLLPVLPAVALCGGEGHAGYCTRPAVSPENQLEDLLRNLRQLYGAMAVASNPEAGQRTAAASGHEHLLAIFDTSDLVVTSPAPSHQPPPSSDKPAPHTQLVNQPFDAPSVRRPQQTPPANAANSSTSLRRVLCYPVSLCL</sequence>
<protein>
    <submittedName>
        <fullName evidence="2">Uncharacterized protein</fullName>
    </submittedName>
</protein>
<proteinExistence type="predicted"/>
<name>A0A6G1JD05_9PLEO</name>
<organism evidence="2 3">
    <name type="scientific">Lentithecium fluviatile CBS 122367</name>
    <dbReference type="NCBI Taxonomy" id="1168545"/>
    <lineage>
        <taxon>Eukaryota</taxon>
        <taxon>Fungi</taxon>
        <taxon>Dikarya</taxon>
        <taxon>Ascomycota</taxon>
        <taxon>Pezizomycotina</taxon>
        <taxon>Dothideomycetes</taxon>
        <taxon>Pleosporomycetidae</taxon>
        <taxon>Pleosporales</taxon>
        <taxon>Massarineae</taxon>
        <taxon>Lentitheciaceae</taxon>
        <taxon>Lentithecium</taxon>
    </lineage>
</organism>
<keyword evidence="3" id="KW-1185">Reference proteome</keyword>
<dbReference type="EMBL" id="MU005573">
    <property type="protein sequence ID" value="KAF2688412.1"/>
    <property type="molecule type" value="Genomic_DNA"/>
</dbReference>
<evidence type="ECO:0000256" key="1">
    <source>
        <dbReference type="SAM" id="MobiDB-lite"/>
    </source>
</evidence>
<feature type="region of interest" description="Disordered" evidence="1">
    <location>
        <begin position="141"/>
        <end position="189"/>
    </location>
</feature>
<feature type="compositionally biased region" description="Polar residues" evidence="1">
    <location>
        <begin position="175"/>
        <end position="189"/>
    </location>
</feature>